<dbReference type="PRINTS" id="PR00237">
    <property type="entry name" value="GPCRRHODOPSN"/>
</dbReference>
<dbReference type="PRINTS" id="PR00245">
    <property type="entry name" value="OLFACTORYR"/>
</dbReference>
<dbReference type="AlphaFoldDB" id="A0AAV7DFP1"/>
<dbReference type="GO" id="GO:0005886">
    <property type="term" value="C:plasma membrane"/>
    <property type="evidence" value="ECO:0007669"/>
    <property type="project" value="UniProtKB-SubCell"/>
</dbReference>
<evidence type="ECO:0000313" key="14">
    <source>
        <dbReference type="EMBL" id="KAG8596293.1"/>
    </source>
</evidence>
<dbReference type="Gene3D" id="1.20.1070.10">
    <property type="entry name" value="Rhodopsin 7-helix transmembrane proteins"/>
    <property type="match status" value="1"/>
</dbReference>
<dbReference type="PANTHER" id="PTHR26454">
    <property type="entry name" value="OLFACTORY RECEPTOR"/>
    <property type="match status" value="1"/>
</dbReference>
<evidence type="ECO:0000256" key="8">
    <source>
        <dbReference type="ARBA" id="ARBA00023136"/>
    </source>
</evidence>
<reference evidence="14" key="1">
    <citation type="thesis" date="2020" institute="ProQuest LLC" country="789 East Eisenhower Parkway, Ann Arbor, MI, USA">
        <title>Comparative Genomics and Chromosome Evolution.</title>
        <authorList>
            <person name="Mudd A.B."/>
        </authorList>
    </citation>
    <scope>NUCLEOTIDE SEQUENCE</scope>
    <source>
        <strain evidence="14">237g6f4</strain>
        <tissue evidence="14">Blood</tissue>
    </source>
</reference>
<proteinExistence type="predicted"/>
<dbReference type="GO" id="GO:0004930">
    <property type="term" value="F:G protein-coupled receptor activity"/>
    <property type="evidence" value="ECO:0007669"/>
    <property type="project" value="UniProtKB-KW"/>
</dbReference>
<evidence type="ECO:0000313" key="15">
    <source>
        <dbReference type="Proteomes" id="UP000824782"/>
    </source>
</evidence>
<keyword evidence="6 12" id="KW-1133">Transmembrane helix</keyword>
<gene>
    <name evidence="14" type="ORF">GDO81_001826</name>
</gene>
<evidence type="ECO:0000256" key="10">
    <source>
        <dbReference type="ARBA" id="ARBA00023180"/>
    </source>
</evidence>
<evidence type="ECO:0000256" key="11">
    <source>
        <dbReference type="ARBA" id="ARBA00023224"/>
    </source>
</evidence>
<dbReference type="InterPro" id="IPR000725">
    <property type="entry name" value="Olfact_rcpt"/>
</dbReference>
<feature type="transmembrane region" description="Helical" evidence="12">
    <location>
        <begin position="267"/>
        <end position="286"/>
    </location>
</feature>
<keyword evidence="8 12" id="KW-0472">Membrane</keyword>
<name>A0AAV7DFP1_ENGPU</name>
<dbReference type="Proteomes" id="UP000824782">
    <property type="component" value="Unassembled WGS sequence"/>
</dbReference>
<evidence type="ECO:0000256" key="7">
    <source>
        <dbReference type="ARBA" id="ARBA00023040"/>
    </source>
</evidence>
<keyword evidence="5" id="KW-0552">Olfaction</keyword>
<feature type="transmembrane region" description="Helical" evidence="12">
    <location>
        <begin position="199"/>
        <end position="220"/>
    </location>
</feature>
<keyword evidence="9" id="KW-0675">Receptor</keyword>
<comment type="subcellular location">
    <subcellularLocation>
        <location evidence="1">Cell membrane</location>
        <topology evidence="1">Multi-pass membrane protein</topology>
    </subcellularLocation>
</comment>
<evidence type="ECO:0000259" key="13">
    <source>
        <dbReference type="PROSITE" id="PS50262"/>
    </source>
</evidence>
<dbReference type="InterPro" id="IPR000276">
    <property type="entry name" value="GPCR_Rhodpsn"/>
</dbReference>
<feature type="transmembrane region" description="Helical" evidence="12">
    <location>
        <begin position="232"/>
        <end position="255"/>
    </location>
</feature>
<keyword evidence="15" id="KW-1185">Reference proteome</keyword>
<evidence type="ECO:0000256" key="3">
    <source>
        <dbReference type="ARBA" id="ARBA00022606"/>
    </source>
</evidence>
<evidence type="ECO:0000256" key="2">
    <source>
        <dbReference type="ARBA" id="ARBA00022475"/>
    </source>
</evidence>
<accession>A0AAV7DFP1</accession>
<feature type="transmembrane region" description="Helical" evidence="12">
    <location>
        <begin position="172"/>
        <end position="193"/>
    </location>
</feature>
<protein>
    <recommendedName>
        <fullName evidence="13">G-protein coupled receptors family 1 profile domain-containing protein</fullName>
    </recommendedName>
</protein>
<feature type="transmembrane region" description="Helical" evidence="12">
    <location>
        <begin position="135"/>
        <end position="160"/>
    </location>
</feature>
<keyword evidence="3" id="KW-0716">Sensory transduction</keyword>
<feature type="domain" description="G-protein coupled receptors family 1 profile" evidence="13">
    <location>
        <begin position="41"/>
        <end position="284"/>
    </location>
</feature>
<dbReference type="SUPFAM" id="SSF81321">
    <property type="entry name" value="Family A G protein-coupled receptor-like"/>
    <property type="match status" value="1"/>
</dbReference>
<evidence type="ECO:0000256" key="12">
    <source>
        <dbReference type="SAM" id="Phobius"/>
    </source>
</evidence>
<evidence type="ECO:0000256" key="1">
    <source>
        <dbReference type="ARBA" id="ARBA00004651"/>
    </source>
</evidence>
<feature type="transmembrane region" description="Helical" evidence="12">
    <location>
        <begin position="61"/>
        <end position="86"/>
    </location>
</feature>
<feature type="transmembrane region" description="Helical" evidence="12">
    <location>
        <begin position="98"/>
        <end position="120"/>
    </location>
</feature>
<evidence type="ECO:0000256" key="6">
    <source>
        <dbReference type="ARBA" id="ARBA00022989"/>
    </source>
</evidence>
<feature type="non-terminal residue" evidence="14">
    <location>
        <position position="295"/>
    </location>
</feature>
<dbReference type="InterPro" id="IPR017452">
    <property type="entry name" value="GPCR_Rhodpsn_7TM"/>
</dbReference>
<dbReference type="PANTHER" id="PTHR26454:SF1">
    <property type="entry name" value="OLFACTORY RECEPTOR"/>
    <property type="match status" value="1"/>
</dbReference>
<evidence type="ECO:0000256" key="5">
    <source>
        <dbReference type="ARBA" id="ARBA00022725"/>
    </source>
</evidence>
<dbReference type="EMBL" id="WNYA01000001">
    <property type="protein sequence ID" value="KAG8596293.1"/>
    <property type="molecule type" value="Genomic_DNA"/>
</dbReference>
<dbReference type="PROSITE" id="PS50262">
    <property type="entry name" value="G_PROTEIN_RECEP_F1_2"/>
    <property type="match status" value="1"/>
</dbReference>
<evidence type="ECO:0000256" key="9">
    <source>
        <dbReference type="ARBA" id="ARBA00023170"/>
    </source>
</evidence>
<keyword evidence="2" id="KW-1003">Cell membrane</keyword>
<organism evidence="14 15">
    <name type="scientific">Engystomops pustulosus</name>
    <name type="common">Tungara frog</name>
    <name type="synonym">Physalaemus pustulosus</name>
    <dbReference type="NCBI Taxonomy" id="76066"/>
    <lineage>
        <taxon>Eukaryota</taxon>
        <taxon>Metazoa</taxon>
        <taxon>Chordata</taxon>
        <taxon>Craniata</taxon>
        <taxon>Vertebrata</taxon>
        <taxon>Euteleostomi</taxon>
        <taxon>Amphibia</taxon>
        <taxon>Batrachia</taxon>
        <taxon>Anura</taxon>
        <taxon>Neobatrachia</taxon>
        <taxon>Hyloidea</taxon>
        <taxon>Leptodactylidae</taxon>
        <taxon>Leiuperinae</taxon>
        <taxon>Engystomops</taxon>
    </lineage>
</organism>
<evidence type="ECO:0000256" key="4">
    <source>
        <dbReference type="ARBA" id="ARBA00022692"/>
    </source>
</evidence>
<keyword evidence="10" id="KW-0325">Glycoprotein</keyword>
<dbReference type="InterPro" id="IPR047132">
    <property type="entry name" value="Olfact_rcpt_6C-like"/>
</dbReference>
<sequence length="295" mass="33170">MEIANRTMGQSFILIGFPGGPIHHYLMFSALLLIFVITLAGNILIIFIITTDPLLHTPMYFFLVNMSFLETCGISSIIPKLLCILIGGKKLISASECYLQTIIYFFITSSVFLILAVMSFDRYVAICHPLRYVTIMRHIICVCLLCLCMVIAFICLMYPIIMISKLPYCGSIINHFFCDIAAVLKLICVEISFIKLSILISSVFILVIPLILTVYVYKILIIPSAKGRHKTFSTCVSHLTMVSIVFGSAIFIQIRPPKDYSTETDKVVNLVSTILAPLLNPFIYTLRNQQVKKSI</sequence>
<dbReference type="FunFam" id="1.20.1070.10:FF:000010">
    <property type="entry name" value="Olfactory receptor"/>
    <property type="match status" value="1"/>
</dbReference>
<keyword evidence="11" id="KW-0807">Transducer</keyword>
<dbReference type="GO" id="GO:0004984">
    <property type="term" value="F:olfactory receptor activity"/>
    <property type="evidence" value="ECO:0007669"/>
    <property type="project" value="InterPro"/>
</dbReference>
<keyword evidence="7" id="KW-0297">G-protein coupled receptor</keyword>
<keyword evidence="4 12" id="KW-0812">Transmembrane</keyword>
<dbReference type="Pfam" id="PF13853">
    <property type="entry name" value="7tm_4"/>
    <property type="match status" value="1"/>
</dbReference>
<comment type="caution">
    <text evidence="14">The sequence shown here is derived from an EMBL/GenBank/DDBJ whole genome shotgun (WGS) entry which is preliminary data.</text>
</comment>
<feature type="transmembrane region" description="Helical" evidence="12">
    <location>
        <begin position="25"/>
        <end position="49"/>
    </location>
</feature>